<feature type="compositionally biased region" description="Basic residues" evidence="2">
    <location>
        <begin position="131"/>
        <end position="142"/>
    </location>
</feature>
<organism evidence="3 4">
    <name type="scientific">Macrostomum lignano</name>
    <dbReference type="NCBI Taxonomy" id="282301"/>
    <lineage>
        <taxon>Eukaryota</taxon>
        <taxon>Metazoa</taxon>
        <taxon>Spiralia</taxon>
        <taxon>Lophotrochozoa</taxon>
        <taxon>Platyhelminthes</taxon>
        <taxon>Rhabditophora</taxon>
        <taxon>Macrostomorpha</taxon>
        <taxon>Macrostomida</taxon>
        <taxon>Macrostomidae</taxon>
        <taxon>Macrostomum</taxon>
    </lineage>
</organism>
<evidence type="ECO:0000313" key="4">
    <source>
        <dbReference type="WBParaSite" id="maker-unitig_41632-snap-gene-0.2-mRNA-1"/>
    </source>
</evidence>
<name>A0A1I8FN42_9PLAT</name>
<dbReference type="WBParaSite" id="maker-unitig_41632-snap-gene-0.2-mRNA-1">
    <property type="protein sequence ID" value="maker-unitig_41632-snap-gene-0.2-mRNA-1"/>
    <property type="gene ID" value="maker-unitig_41632-snap-gene-0.2"/>
</dbReference>
<feature type="coiled-coil region" evidence="1">
    <location>
        <begin position="10"/>
        <end position="37"/>
    </location>
</feature>
<accession>A0A1I8FN42</accession>
<sequence length="215" mass="23842">MRARAWERRSREAASLLREATERLAEARLRVDSEAGDGLQSLPGSGSRSGGGWGIWLGLRVGLITRLSRRTMPMMTNSGQLHGNPDSGSCSRCRRRGSNPPLAAPGGSSSPVQLLRQRQPLLPDVAPAGRQRWRRGRRRGRSRWSDASYSHSRQAAPLLPQMLNGDQQAESWWPWIRQQQQQRQELQFEGSGIAADNQETLSGTDGGMRCPVCGY</sequence>
<evidence type="ECO:0000313" key="3">
    <source>
        <dbReference type="Proteomes" id="UP000095280"/>
    </source>
</evidence>
<reference evidence="4" key="1">
    <citation type="submission" date="2016-11" db="UniProtKB">
        <authorList>
            <consortium name="WormBaseParasite"/>
        </authorList>
    </citation>
    <scope>IDENTIFICATION</scope>
</reference>
<feature type="region of interest" description="Disordered" evidence="2">
    <location>
        <begin position="74"/>
        <end position="150"/>
    </location>
</feature>
<dbReference type="Proteomes" id="UP000095280">
    <property type="component" value="Unplaced"/>
</dbReference>
<evidence type="ECO:0000256" key="1">
    <source>
        <dbReference type="SAM" id="Coils"/>
    </source>
</evidence>
<keyword evidence="3" id="KW-1185">Reference proteome</keyword>
<keyword evidence="1" id="KW-0175">Coiled coil</keyword>
<dbReference type="AlphaFoldDB" id="A0A1I8FN42"/>
<evidence type="ECO:0000256" key="2">
    <source>
        <dbReference type="SAM" id="MobiDB-lite"/>
    </source>
</evidence>
<proteinExistence type="predicted"/>
<protein>
    <submittedName>
        <fullName evidence="4">Uncharacterized protein</fullName>
    </submittedName>
</protein>
<feature type="compositionally biased region" description="Low complexity" evidence="2">
    <location>
        <begin position="98"/>
        <end position="123"/>
    </location>
</feature>